<organism evidence="2 3">
    <name type="scientific">Streptomyces albospinus</name>
    <dbReference type="NCBI Taxonomy" id="285515"/>
    <lineage>
        <taxon>Bacteria</taxon>
        <taxon>Bacillati</taxon>
        <taxon>Actinomycetota</taxon>
        <taxon>Actinomycetes</taxon>
        <taxon>Kitasatosporales</taxon>
        <taxon>Streptomycetaceae</taxon>
        <taxon>Streptomyces</taxon>
    </lineage>
</organism>
<proteinExistence type="predicted"/>
<gene>
    <name evidence="2" type="ORF">GCM10010211_62570</name>
</gene>
<dbReference type="Proteomes" id="UP000654471">
    <property type="component" value="Unassembled WGS sequence"/>
</dbReference>
<dbReference type="InterPro" id="IPR002575">
    <property type="entry name" value="Aminoglycoside_PTrfase"/>
</dbReference>
<comment type="caution">
    <text evidence="2">The sequence shown here is derived from an EMBL/GenBank/DDBJ whole genome shotgun (WGS) entry which is preliminary data.</text>
</comment>
<dbReference type="PANTHER" id="PTHR21310">
    <property type="entry name" value="AMINOGLYCOSIDE PHOSPHOTRANSFERASE-RELATED-RELATED"/>
    <property type="match status" value="1"/>
</dbReference>
<evidence type="ECO:0000259" key="1">
    <source>
        <dbReference type="Pfam" id="PF01636"/>
    </source>
</evidence>
<evidence type="ECO:0000313" key="2">
    <source>
        <dbReference type="EMBL" id="GGU87831.1"/>
    </source>
</evidence>
<evidence type="ECO:0000313" key="3">
    <source>
        <dbReference type="Proteomes" id="UP000654471"/>
    </source>
</evidence>
<sequence>MDRRMDAMTLYEEARRRDDGHAGYYNRNVRVGSGDGPVMVRIPTPGAESMDLTVWSEPQLLEAIRPYVGAAPQLLHAQAEPPFQIHEFIAGRSLDEVCPVGTALPGRVLDDIGELFGQLLRVPSGKLPATPAGWPGDGDTAGFAAALLALVRTIRAAGDPPTLRLYAELGVPDDPCGLLERRAGALRARPFRLLHADLHRGNMITDDRRTVFLDWELALWGDPVYDLADHLHKMSYLPGEDARVRALWERAAPAECRPGWLNGLGFYLGYERMKSAVVDTVRWARRIAAATTPEVRRSLAGELAAKYTAARPYWEPVAPVPTVDAVEQAAARWARAARRLMRATPPAGSAGTS</sequence>
<dbReference type="SUPFAM" id="SSF56112">
    <property type="entry name" value="Protein kinase-like (PK-like)"/>
    <property type="match status" value="1"/>
</dbReference>
<feature type="domain" description="Aminoglycoside phosphotransferase" evidence="1">
    <location>
        <begin position="22"/>
        <end position="273"/>
    </location>
</feature>
<dbReference type="PANTHER" id="PTHR21310:SF15">
    <property type="entry name" value="AMINOGLYCOSIDE PHOSPHOTRANSFERASE DOMAIN-CONTAINING PROTEIN"/>
    <property type="match status" value="1"/>
</dbReference>
<reference evidence="3" key="1">
    <citation type="journal article" date="2019" name="Int. J. Syst. Evol. Microbiol.">
        <title>The Global Catalogue of Microorganisms (GCM) 10K type strain sequencing project: providing services to taxonomists for standard genome sequencing and annotation.</title>
        <authorList>
            <consortium name="The Broad Institute Genomics Platform"/>
            <consortium name="The Broad Institute Genome Sequencing Center for Infectious Disease"/>
            <person name="Wu L."/>
            <person name="Ma J."/>
        </authorList>
    </citation>
    <scope>NUCLEOTIDE SEQUENCE [LARGE SCALE GENOMIC DNA]</scope>
    <source>
        <strain evidence="3">JCM 3399</strain>
    </source>
</reference>
<dbReference type="Gene3D" id="3.90.1200.10">
    <property type="match status" value="1"/>
</dbReference>
<keyword evidence="3" id="KW-1185">Reference proteome</keyword>
<dbReference type="Pfam" id="PF01636">
    <property type="entry name" value="APH"/>
    <property type="match status" value="1"/>
</dbReference>
<name>A0ABQ2VHT9_9ACTN</name>
<dbReference type="InterPro" id="IPR051678">
    <property type="entry name" value="AGP_Transferase"/>
</dbReference>
<dbReference type="EMBL" id="BMRP01000030">
    <property type="protein sequence ID" value="GGU87831.1"/>
    <property type="molecule type" value="Genomic_DNA"/>
</dbReference>
<dbReference type="RefSeq" id="WP_189305666.1">
    <property type="nucleotide sequence ID" value="NZ_BMRP01000030.1"/>
</dbReference>
<dbReference type="InterPro" id="IPR011009">
    <property type="entry name" value="Kinase-like_dom_sf"/>
</dbReference>
<accession>A0ABQ2VHT9</accession>
<protein>
    <recommendedName>
        <fullName evidence="1">Aminoglycoside phosphotransferase domain-containing protein</fullName>
    </recommendedName>
</protein>